<feature type="transmembrane region" description="Helical" evidence="7">
    <location>
        <begin position="240"/>
        <end position="265"/>
    </location>
</feature>
<evidence type="ECO:0000313" key="10">
    <source>
        <dbReference type="Proteomes" id="UP000824037"/>
    </source>
</evidence>
<comment type="subcellular location">
    <subcellularLocation>
        <location evidence="1 7">Cell membrane</location>
        <topology evidence="1 7">Multi-pass membrane protein</topology>
    </subcellularLocation>
</comment>
<dbReference type="InterPro" id="IPR035906">
    <property type="entry name" value="MetI-like_sf"/>
</dbReference>
<dbReference type="GO" id="GO:0055085">
    <property type="term" value="P:transmembrane transport"/>
    <property type="evidence" value="ECO:0007669"/>
    <property type="project" value="InterPro"/>
</dbReference>
<evidence type="ECO:0000256" key="5">
    <source>
        <dbReference type="ARBA" id="ARBA00022989"/>
    </source>
</evidence>
<keyword evidence="3" id="KW-1003">Cell membrane</keyword>
<protein>
    <submittedName>
        <fullName evidence="9">ABC transporter permease</fullName>
    </submittedName>
</protein>
<proteinExistence type="inferred from homology"/>
<reference evidence="9" key="1">
    <citation type="journal article" date="2021" name="PeerJ">
        <title>Extensive microbial diversity within the chicken gut microbiome revealed by metagenomics and culture.</title>
        <authorList>
            <person name="Gilroy R."/>
            <person name="Ravi A."/>
            <person name="Getino M."/>
            <person name="Pursley I."/>
            <person name="Horton D.L."/>
            <person name="Alikhan N.F."/>
            <person name="Baker D."/>
            <person name="Gharbi K."/>
            <person name="Hall N."/>
            <person name="Watson M."/>
            <person name="Adriaenssens E.M."/>
            <person name="Foster-Nyarko E."/>
            <person name="Jarju S."/>
            <person name="Secka A."/>
            <person name="Antonio M."/>
            <person name="Oren A."/>
            <person name="Chaudhuri R.R."/>
            <person name="La Ragione R."/>
            <person name="Hildebrand F."/>
            <person name="Pallen M.J."/>
        </authorList>
    </citation>
    <scope>NUCLEOTIDE SEQUENCE</scope>
    <source>
        <strain evidence="9">ChiGjej4B4-7305</strain>
    </source>
</reference>
<feature type="transmembrane region" description="Helical" evidence="7">
    <location>
        <begin position="182"/>
        <end position="205"/>
    </location>
</feature>
<accession>A0A9D2J646</accession>
<feature type="transmembrane region" description="Helical" evidence="7">
    <location>
        <begin position="138"/>
        <end position="162"/>
    </location>
</feature>
<reference evidence="9" key="2">
    <citation type="submission" date="2021-04" db="EMBL/GenBank/DDBJ databases">
        <authorList>
            <person name="Gilroy R."/>
        </authorList>
    </citation>
    <scope>NUCLEOTIDE SEQUENCE</scope>
    <source>
        <strain evidence="9">ChiGjej4B4-7305</strain>
    </source>
</reference>
<dbReference type="PANTHER" id="PTHR43163:SF6">
    <property type="entry name" value="DIPEPTIDE TRANSPORT SYSTEM PERMEASE PROTEIN DPPB-RELATED"/>
    <property type="match status" value="1"/>
</dbReference>
<evidence type="ECO:0000256" key="1">
    <source>
        <dbReference type="ARBA" id="ARBA00004651"/>
    </source>
</evidence>
<keyword evidence="5 7" id="KW-1133">Transmembrane helix</keyword>
<organism evidence="9 10">
    <name type="scientific">Candidatus Ruania gallistercoris</name>
    <dbReference type="NCBI Taxonomy" id="2838746"/>
    <lineage>
        <taxon>Bacteria</taxon>
        <taxon>Bacillati</taxon>
        <taxon>Actinomycetota</taxon>
        <taxon>Actinomycetes</taxon>
        <taxon>Micrococcales</taxon>
        <taxon>Ruaniaceae</taxon>
        <taxon>Ruania</taxon>
    </lineage>
</organism>
<evidence type="ECO:0000313" key="9">
    <source>
        <dbReference type="EMBL" id="HIZ37988.1"/>
    </source>
</evidence>
<dbReference type="GO" id="GO:0005886">
    <property type="term" value="C:plasma membrane"/>
    <property type="evidence" value="ECO:0007669"/>
    <property type="project" value="UniProtKB-SubCell"/>
</dbReference>
<evidence type="ECO:0000256" key="7">
    <source>
        <dbReference type="RuleBase" id="RU363032"/>
    </source>
</evidence>
<dbReference type="InterPro" id="IPR000515">
    <property type="entry name" value="MetI-like"/>
</dbReference>
<evidence type="ECO:0000256" key="2">
    <source>
        <dbReference type="ARBA" id="ARBA00022448"/>
    </source>
</evidence>
<dbReference type="PANTHER" id="PTHR43163">
    <property type="entry name" value="DIPEPTIDE TRANSPORT SYSTEM PERMEASE PROTEIN DPPB-RELATED"/>
    <property type="match status" value="1"/>
</dbReference>
<dbReference type="SUPFAM" id="SSF161098">
    <property type="entry name" value="MetI-like"/>
    <property type="match status" value="1"/>
</dbReference>
<dbReference type="Pfam" id="PF00528">
    <property type="entry name" value="BPD_transp_1"/>
    <property type="match status" value="1"/>
</dbReference>
<gene>
    <name evidence="9" type="ORF">H9815_19615</name>
</gene>
<dbReference type="EMBL" id="DXBY01000333">
    <property type="protein sequence ID" value="HIZ37988.1"/>
    <property type="molecule type" value="Genomic_DNA"/>
</dbReference>
<comment type="caution">
    <text evidence="9">The sequence shown here is derived from an EMBL/GenBank/DDBJ whole genome shotgun (WGS) entry which is preliminary data.</text>
</comment>
<evidence type="ECO:0000259" key="8">
    <source>
        <dbReference type="PROSITE" id="PS50928"/>
    </source>
</evidence>
<dbReference type="Proteomes" id="UP000824037">
    <property type="component" value="Unassembled WGS sequence"/>
</dbReference>
<dbReference type="CDD" id="cd06261">
    <property type="entry name" value="TM_PBP2"/>
    <property type="match status" value="1"/>
</dbReference>
<dbReference type="PROSITE" id="PS50928">
    <property type="entry name" value="ABC_TM1"/>
    <property type="match status" value="1"/>
</dbReference>
<dbReference type="Gene3D" id="1.10.3720.10">
    <property type="entry name" value="MetI-like"/>
    <property type="match status" value="1"/>
</dbReference>
<feature type="transmembrane region" description="Helical" evidence="7">
    <location>
        <begin position="285"/>
        <end position="311"/>
    </location>
</feature>
<keyword evidence="4 7" id="KW-0812">Transmembrane</keyword>
<dbReference type="AlphaFoldDB" id="A0A9D2J646"/>
<evidence type="ECO:0000256" key="3">
    <source>
        <dbReference type="ARBA" id="ARBA00022475"/>
    </source>
</evidence>
<comment type="similarity">
    <text evidence="7">Belongs to the binding-protein-dependent transport system permease family.</text>
</comment>
<name>A0A9D2J646_9MICO</name>
<keyword evidence="2 7" id="KW-0813">Transport</keyword>
<evidence type="ECO:0000256" key="4">
    <source>
        <dbReference type="ARBA" id="ARBA00022692"/>
    </source>
</evidence>
<dbReference type="Pfam" id="PF19300">
    <property type="entry name" value="BPD_transp_1_N"/>
    <property type="match status" value="1"/>
</dbReference>
<feature type="domain" description="ABC transmembrane type-1" evidence="8">
    <location>
        <begin position="99"/>
        <end position="304"/>
    </location>
</feature>
<evidence type="ECO:0000256" key="6">
    <source>
        <dbReference type="ARBA" id="ARBA00023136"/>
    </source>
</evidence>
<keyword evidence="6 7" id="KW-0472">Membrane</keyword>
<dbReference type="InterPro" id="IPR045621">
    <property type="entry name" value="BPD_transp_1_N"/>
</dbReference>
<feature type="transmembrane region" description="Helical" evidence="7">
    <location>
        <begin position="104"/>
        <end position="126"/>
    </location>
</feature>
<sequence>MLRALLPRLLSSVAVFLLIAIGLFTLVRLAPGDPIDMMVPPELAGAPRDAYIASVRERFGLDQPIVVQFWRWLGGLMTGDLGFSYTTGRPVGELLAGRLGPTGLLMGSALLIGLVIAVPAGVIAAVRRNTLADYTISSVSVLAIAVPSFFLGMLAIYAFAVKLQILPSSGMHSTGRDDLGDLLLHMIMPVGLLALANAANFIRYIRSGVLEELQKDYVRTIIAKGGTPGRALRHALRNSLMSLVTVLAMTIPIALSGAVVLEQIFSWPGMGQLAIDALGNRDYPVLIGFGLYIAVLVLICNLIADLSYTIIDPRVRTAR</sequence>